<keyword evidence="5 7" id="KW-1133">Transmembrane helix</keyword>
<feature type="transmembrane region" description="Helical" evidence="7">
    <location>
        <begin position="192"/>
        <end position="213"/>
    </location>
</feature>
<gene>
    <name evidence="10" type="primary">LOC120059957</name>
</gene>
<dbReference type="RefSeq" id="XP_038864961.1">
    <property type="nucleotide sequence ID" value="XM_039009033.1"/>
</dbReference>
<feature type="transmembrane region" description="Helical" evidence="7">
    <location>
        <begin position="135"/>
        <end position="153"/>
    </location>
</feature>
<evidence type="ECO:0000256" key="5">
    <source>
        <dbReference type="ARBA" id="ARBA00022989"/>
    </source>
</evidence>
<dbReference type="PANTHER" id="PTHR16024:SF15">
    <property type="entry name" value="XK-RELATED PROTEIN 5"/>
    <property type="match status" value="1"/>
</dbReference>
<evidence type="ECO:0000256" key="7">
    <source>
        <dbReference type="RuleBase" id="RU910716"/>
    </source>
</evidence>
<keyword evidence="6 7" id="KW-0472">Membrane</keyword>
<feature type="transmembrane region" description="Helical" evidence="7">
    <location>
        <begin position="42"/>
        <end position="61"/>
    </location>
</feature>
<comment type="similarity">
    <text evidence="2 7">Belongs to the XK family.</text>
</comment>
<keyword evidence="9" id="KW-1185">Reference proteome</keyword>
<feature type="region of interest" description="Disordered" evidence="8">
    <location>
        <begin position="539"/>
        <end position="569"/>
    </location>
</feature>
<dbReference type="GeneID" id="120059957"/>
<dbReference type="Proteomes" id="UP000808372">
    <property type="component" value="Chromosome 15"/>
</dbReference>
<feature type="compositionally biased region" description="Polar residues" evidence="8">
    <location>
        <begin position="453"/>
        <end position="466"/>
    </location>
</feature>
<reference evidence="10" key="1">
    <citation type="submission" date="2025-08" db="UniProtKB">
        <authorList>
            <consortium name="RefSeq"/>
        </authorList>
    </citation>
    <scope>IDENTIFICATION</scope>
    <source>
        <tissue evidence="10">White muscle</tissue>
    </source>
</reference>
<dbReference type="GO" id="GO:0005886">
    <property type="term" value="C:plasma membrane"/>
    <property type="evidence" value="ECO:0007669"/>
    <property type="project" value="UniProtKB-SubCell"/>
</dbReference>
<dbReference type="InterPro" id="IPR018629">
    <property type="entry name" value="XK-rel"/>
</dbReference>
<dbReference type="AlphaFoldDB" id="A0A8U1GY08"/>
<keyword evidence="4 7" id="KW-0812">Transmembrane</keyword>
<sequence>MQQADVSALRLLEALVVTLPQTVLQTYVLICTDVGLSSPVSVCFAVCLLSLAWALVLYARACSLIRPGHLPMTPAAITCRLLWRVSMLGARLATLTLFTRLFRQWVLGVIGLHWLGATFWLVSQQSDIIKTPLRWRLFNLVLGAVHIFLFLNVKDGASRCRMAGFYLAMFIENALLLLAGSDFFSVASWDSMGIPAAVFCSFLIGVIALVLYYRFLHPKSFEILQSIRHHGMGRACADRGSSLSLEEKSHRHGQLVGGGNLLELPSQWQGWKHHHWLLIRLAMKTGDVARISHAYGEGGLVGLLGLEEETLPRSPDIPQRPLNVPQHSPNVPQSSPIVPQVDQVRQVEEVIKAAPARDIISEVRQAVRQGEVRHVLPSPSPIQEVNPPLVEVLVEEDRGHLSEPSNSQDDSSPPHSSPPPSEERDDEDFQSAAYCSPTPSSPKYPDYRHIDSNVVTSNTEGSSSAGSLDVRRDSSPERSPSLLLGMGSPQRNFNPTESGTALYFSTAAVSPSSGSYLGWGSELSPISTYRSPYRIREPLFTSTPRQEPRAVPEEPGPSPSTTATTTTHARKQLVQFVDHREKLI</sequence>
<feature type="region of interest" description="Disordered" evidence="8">
    <location>
        <begin position="398"/>
        <end position="498"/>
    </location>
</feature>
<evidence type="ECO:0000313" key="9">
    <source>
        <dbReference type="Proteomes" id="UP000808372"/>
    </source>
</evidence>
<comment type="subcellular location">
    <subcellularLocation>
        <location evidence="1">Cell membrane</location>
        <topology evidence="1">Multi-pass membrane protein</topology>
    </subcellularLocation>
    <subcellularLocation>
        <location evidence="7">Membrane</location>
        <topology evidence="7">Multi-pass membrane protein</topology>
    </subcellularLocation>
</comment>
<evidence type="ECO:0000256" key="3">
    <source>
        <dbReference type="ARBA" id="ARBA00022475"/>
    </source>
</evidence>
<dbReference type="PANTHER" id="PTHR16024">
    <property type="entry name" value="XK-RELATED PROTEIN"/>
    <property type="match status" value="1"/>
</dbReference>
<evidence type="ECO:0000256" key="6">
    <source>
        <dbReference type="ARBA" id="ARBA00023136"/>
    </source>
</evidence>
<dbReference type="Pfam" id="PF09815">
    <property type="entry name" value="XK-related"/>
    <property type="match status" value="1"/>
</dbReference>
<protein>
    <recommendedName>
        <fullName evidence="7">XK-related protein</fullName>
    </recommendedName>
</protein>
<evidence type="ECO:0000256" key="4">
    <source>
        <dbReference type="ARBA" id="ARBA00022692"/>
    </source>
</evidence>
<feature type="region of interest" description="Disordered" evidence="8">
    <location>
        <begin position="312"/>
        <end position="336"/>
    </location>
</feature>
<feature type="compositionally biased region" description="Low complexity" evidence="8">
    <location>
        <begin position="402"/>
        <end position="414"/>
    </location>
</feature>
<feature type="transmembrane region" description="Helical" evidence="7">
    <location>
        <begin position="165"/>
        <end position="186"/>
    </location>
</feature>
<name>A0A8U1GY08_SALNM</name>
<proteinExistence type="inferred from homology"/>
<evidence type="ECO:0000256" key="2">
    <source>
        <dbReference type="ARBA" id="ARBA00008789"/>
    </source>
</evidence>
<feature type="transmembrane region" description="Helical" evidence="7">
    <location>
        <begin position="12"/>
        <end position="30"/>
    </location>
</feature>
<evidence type="ECO:0000256" key="8">
    <source>
        <dbReference type="SAM" id="MobiDB-lite"/>
    </source>
</evidence>
<keyword evidence="3" id="KW-1003">Cell membrane</keyword>
<dbReference type="InterPro" id="IPR050895">
    <property type="entry name" value="XK-related_scramblase"/>
</dbReference>
<feature type="compositionally biased region" description="Polar residues" evidence="8">
    <location>
        <begin position="325"/>
        <end position="336"/>
    </location>
</feature>
<evidence type="ECO:0000313" key="10">
    <source>
        <dbReference type="RefSeq" id="XP_038864961.1"/>
    </source>
</evidence>
<feature type="compositionally biased region" description="Polar residues" evidence="8">
    <location>
        <begin position="489"/>
        <end position="498"/>
    </location>
</feature>
<dbReference type="KEGG" id="snh:120059957"/>
<evidence type="ECO:0000256" key="1">
    <source>
        <dbReference type="ARBA" id="ARBA00004651"/>
    </source>
</evidence>
<accession>A0A8U1GY08</accession>
<organism evidence="9 10">
    <name type="scientific">Salvelinus namaycush</name>
    <name type="common">Lake trout</name>
    <name type="synonym">Salmo namaycush</name>
    <dbReference type="NCBI Taxonomy" id="8040"/>
    <lineage>
        <taxon>Eukaryota</taxon>
        <taxon>Metazoa</taxon>
        <taxon>Chordata</taxon>
        <taxon>Craniata</taxon>
        <taxon>Vertebrata</taxon>
        <taxon>Euteleostomi</taxon>
        <taxon>Actinopterygii</taxon>
        <taxon>Neopterygii</taxon>
        <taxon>Teleostei</taxon>
        <taxon>Protacanthopterygii</taxon>
        <taxon>Salmoniformes</taxon>
        <taxon>Salmonidae</taxon>
        <taxon>Salmoninae</taxon>
        <taxon>Salvelinus</taxon>
    </lineage>
</organism>
<feature type="transmembrane region" description="Helical" evidence="7">
    <location>
        <begin position="105"/>
        <end position="123"/>
    </location>
</feature>